<keyword evidence="8" id="KW-1185">Reference proteome</keyword>
<feature type="transmembrane region" description="Helical" evidence="5">
    <location>
        <begin position="69"/>
        <end position="87"/>
    </location>
</feature>
<dbReference type="AlphaFoldDB" id="A7IMD2"/>
<dbReference type="Proteomes" id="UP000002417">
    <property type="component" value="Chromosome"/>
</dbReference>
<dbReference type="EMBL" id="CP000781">
    <property type="protein sequence ID" value="ABS69175.1"/>
    <property type="molecule type" value="Genomic_DNA"/>
</dbReference>
<comment type="subcellular location">
    <subcellularLocation>
        <location evidence="5">Cell membrane</location>
        <topology evidence="5">Multi-pass membrane protein</topology>
    </subcellularLocation>
    <subcellularLocation>
        <location evidence="1">Membrane</location>
        <topology evidence="1">Multi-pass membrane protein</topology>
    </subcellularLocation>
</comment>
<dbReference type="PANTHER" id="PTHR43701">
    <property type="entry name" value="MEMBRANE TRANSPORTER PROTEIN MJ0441-RELATED"/>
    <property type="match status" value="1"/>
</dbReference>
<keyword evidence="2 5" id="KW-0812">Transmembrane</keyword>
<feature type="transmembrane region" description="Helical" evidence="5">
    <location>
        <begin position="127"/>
        <end position="146"/>
    </location>
</feature>
<feature type="transmembrane region" description="Helical" evidence="5">
    <location>
        <begin position="158"/>
        <end position="179"/>
    </location>
</feature>
<protein>
    <recommendedName>
        <fullName evidence="5">Probable membrane transporter protein</fullName>
    </recommendedName>
</protein>
<evidence type="ECO:0000256" key="6">
    <source>
        <dbReference type="SAM" id="MobiDB-lite"/>
    </source>
</evidence>
<dbReference type="STRING" id="78245.Xaut_3951"/>
<keyword evidence="3 5" id="KW-1133">Transmembrane helix</keyword>
<dbReference type="PANTHER" id="PTHR43701:SF2">
    <property type="entry name" value="MEMBRANE TRANSPORTER PROTEIN YJNA-RELATED"/>
    <property type="match status" value="1"/>
</dbReference>
<feature type="transmembrane region" description="Helical" evidence="5">
    <location>
        <begin position="99"/>
        <end position="120"/>
    </location>
</feature>
<evidence type="ECO:0000256" key="2">
    <source>
        <dbReference type="ARBA" id="ARBA00022692"/>
    </source>
</evidence>
<gene>
    <name evidence="7" type="ordered locus">Xaut_3951</name>
</gene>
<evidence type="ECO:0000313" key="7">
    <source>
        <dbReference type="EMBL" id="ABS69175.1"/>
    </source>
</evidence>
<dbReference type="OrthoDB" id="5366030at2"/>
<evidence type="ECO:0000256" key="3">
    <source>
        <dbReference type="ARBA" id="ARBA00022989"/>
    </source>
</evidence>
<accession>A7IMD2</accession>
<feature type="region of interest" description="Disordered" evidence="6">
    <location>
        <begin position="1"/>
        <end position="28"/>
    </location>
</feature>
<dbReference type="KEGG" id="xau:Xaut_3951"/>
<dbReference type="GO" id="GO:0005886">
    <property type="term" value="C:plasma membrane"/>
    <property type="evidence" value="ECO:0007669"/>
    <property type="project" value="UniProtKB-SubCell"/>
</dbReference>
<dbReference type="HOGENOM" id="CLU_070574_0_0_5"/>
<dbReference type="PhylomeDB" id="A7IMD2"/>
<feature type="compositionally biased region" description="Polar residues" evidence="6">
    <location>
        <begin position="1"/>
        <end position="12"/>
    </location>
</feature>
<name>A7IMD2_XANP2</name>
<keyword evidence="5" id="KW-1003">Cell membrane</keyword>
<dbReference type="InterPro" id="IPR002781">
    <property type="entry name" value="TM_pro_TauE-like"/>
</dbReference>
<feature type="transmembrane region" description="Helical" evidence="5">
    <location>
        <begin position="262"/>
        <end position="279"/>
    </location>
</feature>
<feature type="transmembrane region" description="Helical" evidence="5">
    <location>
        <begin position="28"/>
        <end position="49"/>
    </location>
</feature>
<evidence type="ECO:0000256" key="4">
    <source>
        <dbReference type="ARBA" id="ARBA00023136"/>
    </source>
</evidence>
<evidence type="ECO:0000256" key="1">
    <source>
        <dbReference type="ARBA" id="ARBA00004141"/>
    </source>
</evidence>
<evidence type="ECO:0000256" key="5">
    <source>
        <dbReference type="RuleBase" id="RU363041"/>
    </source>
</evidence>
<reference evidence="7 8" key="1">
    <citation type="submission" date="2007-07" db="EMBL/GenBank/DDBJ databases">
        <title>Complete sequence of chromosome of Xanthobacter autotrophicus Py2.</title>
        <authorList>
            <consortium name="US DOE Joint Genome Institute"/>
            <person name="Copeland A."/>
            <person name="Lucas S."/>
            <person name="Lapidus A."/>
            <person name="Barry K."/>
            <person name="Glavina del Rio T."/>
            <person name="Hammon N."/>
            <person name="Israni S."/>
            <person name="Dalin E."/>
            <person name="Tice H."/>
            <person name="Pitluck S."/>
            <person name="Sims D."/>
            <person name="Brettin T."/>
            <person name="Bruce D."/>
            <person name="Detter J.C."/>
            <person name="Han C."/>
            <person name="Tapia R."/>
            <person name="Brainard J."/>
            <person name="Schmutz J."/>
            <person name="Larimer F."/>
            <person name="Land M."/>
            <person name="Hauser L."/>
            <person name="Kyrpides N."/>
            <person name="Kim E."/>
            <person name="Ensigns S.A."/>
            <person name="Richardson P."/>
        </authorList>
    </citation>
    <scope>NUCLEOTIDE SEQUENCE [LARGE SCALE GENOMIC DNA]</scope>
    <source>
        <strain evidence="8">ATCC BAA-1158 / Py2</strain>
    </source>
</reference>
<feature type="transmembrane region" description="Helical" evidence="5">
    <location>
        <begin position="235"/>
        <end position="255"/>
    </location>
</feature>
<organism evidence="7 8">
    <name type="scientific">Xanthobacter autotrophicus (strain ATCC BAA-1158 / Py2)</name>
    <dbReference type="NCBI Taxonomy" id="78245"/>
    <lineage>
        <taxon>Bacteria</taxon>
        <taxon>Pseudomonadati</taxon>
        <taxon>Pseudomonadota</taxon>
        <taxon>Alphaproteobacteria</taxon>
        <taxon>Hyphomicrobiales</taxon>
        <taxon>Xanthobacteraceae</taxon>
        <taxon>Xanthobacter</taxon>
    </lineage>
</organism>
<dbReference type="Pfam" id="PF01925">
    <property type="entry name" value="TauE"/>
    <property type="match status" value="1"/>
</dbReference>
<comment type="similarity">
    <text evidence="5">Belongs to the 4-toluene sulfonate uptake permease (TSUP) (TC 2.A.102) family.</text>
</comment>
<evidence type="ECO:0000313" key="8">
    <source>
        <dbReference type="Proteomes" id="UP000002417"/>
    </source>
</evidence>
<dbReference type="eggNOG" id="COG0730">
    <property type="taxonomic scope" value="Bacteria"/>
</dbReference>
<dbReference type="InterPro" id="IPR051598">
    <property type="entry name" value="TSUP/Inactive_protease-like"/>
</dbReference>
<proteinExistence type="inferred from homology"/>
<sequence>MSQQSIPLSSERANTRDERGSNPSPPPVPAFAGGALIGMLGGLIGLGGAEFRLPLLIGPFRFRALEAVILNKAMSLVVVASALPFRAATVPFSAIATNWPIILNLLAGSLVGAWFGAGWATRLSSRTLYRVLAVLLVLIAVALLFGHGSTAASALLSGPWLIVAGVIAGFAIGVVASLMGVAGGELLIPTLVLLFGADIKLAGSLSLAVSLPTMIVGFTRYSRDNAFATVAQNKVFVAVMAVGSIVGAFIGGHLLGLVPEQVLLPILALILVVSSVKVWRHG</sequence>
<keyword evidence="4 5" id="KW-0472">Membrane</keyword>